<protein>
    <submittedName>
        <fullName evidence="2">Uncharacterized protein</fullName>
    </submittedName>
</protein>
<dbReference type="RefSeq" id="WP_271192185.1">
    <property type="nucleotide sequence ID" value="NZ_CP115667.1"/>
</dbReference>
<dbReference type="EMBL" id="CP115667">
    <property type="protein sequence ID" value="WBW50660.1"/>
    <property type="molecule type" value="Genomic_DNA"/>
</dbReference>
<evidence type="ECO:0000313" key="2">
    <source>
        <dbReference type="EMBL" id="WBW50660.1"/>
    </source>
</evidence>
<accession>A0ABY7QV46</accession>
<sequence length="351" mass="39752">MQTSRRDLWLSLGLLVVSIAVIAYGIIKMGRFDESFSTTLSQVEADNQKVVEQNKLLDEELDTIDKQLTSLETRKATLGQVVAAFDYEANKYDAYLIELQPLNYNERFINAMGSSDLGPFLASSTFESASVDLETAKRSLLISSMVQNDYIVNTVNTNLLQSNVKVEQGNGLLQYYNGTNNYLLKDKIHFQSQDTMEKLSNNMLLLKQLGLEMMLHLNYGSNDSDGKELTALSNHLKGKNLSGYAVPKQFTEPYHNILKFGTDTYALVNDYTNHVRSTESLNDGHTIHTLRDERNRIFLIEDVGETSHYLYYYDQSARPFCCYALGDGIEEVDLNTSTELQQRAVELARHV</sequence>
<proteinExistence type="predicted"/>
<evidence type="ECO:0000313" key="3">
    <source>
        <dbReference type="Proteomes" id="UP001210339"/>
    </source>
</evidence>
<keyword evidence="3" id="KW-1185">Reference proteome</keyword>
<evidence type="ECO:0000256" key="1">
    <source>
        <dbReference type="SAM" id="Coils"/>
    </source>
</evidence>
<gene>
    <name evidence="2" type="ORF">O6R05_03680</name>
</gene>
<keyword evidence="1" id="KW-0175">Coiled coil</keyword>
<feature type="coiled-coil region" evidence="1">
    <location>
        <begin position="40"/>
        <end position="74"/>
    </location>
</feature>
<dbReference type="Proteomes" id="UP001210339">
    <property type="component" value="Chromosome"/>
</dbReference>
<name>A0ABY7QV46_9FIRM</name>
<reference evidence="2 3" key="1">
    <citation type="submission" date="2023-01" db="EMBL/GenBank/DDBJ databases">
        <authorList>
            <person name="Lee S.H."/>
            <person name="Jung H.S."/>
            <person name="Yun J.U."/>
        </authorList>
    </citation>
    <scope>NUCLEOTIDE SEQUENCE [LARGE SCALE GENOMIC DNA]</scope>
    <source>
        <strain evidence="2 3">CBA3646</strain>
    </source>
</reference>
<organism evidence="2 3">
    <name type="scientific">Peptoniphilus equinus</name>
    <dbReference type="NCBI Taxonomy" id="3016343"/>
    <lineage>
        <taxon>Bacteria</taxon>
        <taxon>Bacillati</taxon>
        <taxon>Bacillota</taxon>
        <taxon>Tissierellia</taxon>
        <taxon>Tissierellales</taxon>
        <taxon>Peptoniphilaceae</taxon>
        <taxon>Peptoniphilus</taxon>
    </lineage>
</organism>